<evidence type="ECO:0000256" key="8">
    <source>
        <dbReference type="ARBA" id="ARBA00022989"/>
    </source>
</evidence>
<comment type="similarity">
    <text evidence="2">Belongs to the UppP family.</text>
</comment>
<feature type="non-terminal residue" evidence="15">
    <location>
        <position position="69"/>
    </location>
</feature>
<evidence type="ECO:0000256" key="4">
    <source>
        <dbReference type="ARBA" id="ARBA00021581"/>
    </source>
</evidence>
<dbReference type="GO" id="GO:0046677">
    <property type="term" value="P:response to antibiotic"/>
    <property type="evidence" value="ECO:0007669"/>
    <property type="project" value="UniProtKB-KW"/>
</dbReference>
<evidence type="ECO:0000256" key="12">
    <source>
        <dbReference type="ARBA" id="ARBA00032932"/>
    </source>
</evidence>
<dbReference type="RefSeq" id="WP_276653241.1">
    <property type="nucleotide sequence ID" value="NZ_DOOG01000084.1"/>
</dbReference>
<keyword evidence="9 14" id="KW-0472">Membrane</keyword>
<evidence type="ECO:0000256" key="13">
    <source>
        <dbReference type="ARBA" id="ARBA00047594"/>
    </source>
</evidence>
<feature type="transmembrane region" description="Helical" evidence="14">
    <location>
        <begin position="6"/>
        <end position="29"/>
    </location>
</feature>
<comment type="catalytic activity">
    <reaction evidence="13">
        <text>di-trans,octa-cis-undecaprenyl diphosphate + H2O = di-trans,octa-cis-undecaprenyl phosphate + phosphate + H(+)</text>
        <dbReference type="Rhea" id="RHEA:28094"/>
        <dbReference type="ChEBI" id="CHEBI:15377"/>
        <dbReference type="ChEBI" id="CHEBI:15378"/>
        <dbReference type="ChEBI" id="CHEBI:43474"/>
        <dbReference type="ChEBI" id="CHEBI:58405"/>
        <dbReference type="ChEBI" id="CHEBI:60392"/>
        <dbReference type="EC" id="3.6.1.27"/>
    </reaction>
</comment>
<keyword evidence="5" id="KW-1003">Cell membrane</keyword>
<keyword evidence="10" id="KW-0046">Antibiotic resistance</keyword>
<evidence type="ECO:0000256" key="9">
    <source>
        <dbReference type="ARBA" id="ARBA00023136"/>
    </source>
</evidence>
<dbReference type="InterPro" id="IPR003824">
    <property type="entry name" value="UppP"/>
</dbReference>
<evidence type="ECO:0000256" key="5">
    <source>
        <dbReference type="ARBA" id="ARBA00022475"/>
    </source>
</evidence>
<evidence type="ECO:0000256" key="11">
    <source>
        <dbReference type="ARBA" id="ARBA00032707"/>
    </source>
</evidence>
<evidence type="ECO:0000256" key="14">
    <source>
        <dbReference type="SAM" id="Phobius"/>
    </source>
</evidence>
<dbReference type="Pfam" id="PF02673">
    <property type="entry name" value="BacA"/>
    <property type="match status" value="1"/>
</dbReference>
<organism evidence="15 16">
    <name type="scientific">Thalassospira lucentensis</name>
    <dbReference type="NCBI Taxonomy" id="168935"/>
    <lineage>
        <taxon>Bacteria</taxon>
        <taxon>Pseudomonadati</taxon>
        <taxon>Pseudomonadota</taxon>
        <taxon>Alphaproteobacteria</taxon>
        <taxon>Rhodospirillales</taxon>
        <taxon>Thalassospiraceae</taxon>
        <taxon>Thalassospira</taxon>
    </lineage>
</organism>
<evidence type="ECO:0000256" key="1">
    <source>
        <dbReference type="ARBA" id="ARBA00004651"/>
    </source>
</evidence>
<dbReference type="GO" id="GO:0050380">
    <property type="term" value="F:undecaprenyl-diphosphatase activity"/>
    <property type="evidence" value="ECO:0007669"/>
    <property type="project" value="UniProtKB-EC"/>
</dbReference>
<keyword evidence="8 14" id="KW-1133">Transmembrane helix</keyword>
<gene>
    <name evidence="15" type="ORF">DEF21_10270</name>
</gene>
<sequence length="69" mass="7243">MTLQHIILLAVVQGITEFLPISSSGHLILAPALTGAADQGLLVDVSVHVGTLAAVLIYFWRDVFAMIGG</sequence>
<evidence type="ECO:0000256" key="3">
    <source>
        <dbReference type="ARBA" id="ARBA00012374"/>
    </source>
</evidence>
<evidence type="ECO:0000256" key="6">
    <source>
        <dbReference type="ARBA" id="ARBA00022692"/>
    </source>
</evidence>
<evidence type="ECO:0000313" key="16">
    <source>
        <dbReference type="Proteomes" id="UP000264753"/>
    </source>
</evidence>
<dbReference type="EMBL" id="DOOG01000084">
    <property type="protein sequence ID" value="HBU98273.1"/>
    <property type="molecule type" value="Genomic_DNA"/>
</dbReference>
<keyword evidence="6 14" id="KW-0812">Transmembrane</keyword>
<evidence type="ECO:0000256" key="7">
    <source>
        <dbReference type="ARBA" id="ARBA00022801"/>
    </source>
</evidence>
<comment type="subcellular location">
    <subcellularLocation>
        <location evidence="1">Cell membrane</location>
        <topology evidence="1">Multi-pass membrane protein</topology>
    </subcellularLocation>
</comment>
<dbReference type="PANTHER" id="PTHR30622">
    <property type="entry name" value="UNDECAPRENYL-DIPHOSPHATASE"/>
    <property type="match status" value="1"/>
</dbReference>
<name>A0A358HSY3_9PROT</name>
<keyword evidence="7" id="KW-0378">Hydrolase</keyword>
<dbReference type="PANTHER" id="PTHR30622:SF4">
    <property type="entry name" value="UNDECAPRENYL-DIPHOSPHATASE"/>
    <property type="match status" value="1"/>
</dbReference>
<dbReference type="AlphaFoldDB" id="A0A358HSY3"/>
<evidence type="ECO:0000256" key="10">
    <source>
        <dbReference type="ARBA" id="ARBA00023251"/>
    </source>
</evidence>
<comment type="caution">
    <text evidence="15">The sequence shown here is derived from an EMBL/GenBank/DDBJ whole genome shotgun (WGS) entry which is preliminary data.</text>
</comment>
<dbReference type="GO" id="GO:0005886">
    <property type="term" value="C:plasma membrane"/>
    <property type="evidence" value="ECO:0007669"/>
    <property type="project" value="UniProtKB-SubCell"/>
</dbReference>
<reference evidence="15 16" key="1">
    <citation type="journal article" date="2018" name="Nat. Biotechnol.">
        <title>A standardized bacterial taxonomy based on genome phylogeny substantially revises the tree of life.</title>
        <authorList>
            <person name="Parks D.H."/>
            <person name="Chuvochina M."/>
            <person name="Waite D.W."/>
            <person name="Rinke C."/>
            <person name="Skarshewski A."/>
            <person name="Chaumeil P.A."/>
            <person name="Hugenholtz P."/>
        </authorList>
    </citation>
    <scope>NUCLEOTIDE SEQUENCE [LARGE SCALE GENOMIC DNA]</scope>
    <source>
        <strain evidence="15">UBA8707</strain>
    </source>
</reference>
<evidence type="ECO:0000313" key="15">
    <source>
        <dbReference type="EMBL" id="HBU98273.1"/>
    </source>
</evidence>
<protein>
    <recommendedName>
        <fullName evidence="4">Undecaprenyl-diphosphatase</fullName>
        <ecNumber evidence="3">3.6.1.27</ecNumber>
    </recommendedName>
    <alternativeName>
        <fullName evidence="12">Bacitracin resistance protein</fullName>
    </alternativeName>
    <alternativeName>
        <fullName evidence="11">Undecaprenyl pyrophosphate phosphatase</fullName>
    </alternativeName>
</protein>
<feature type="transmembrane region" description="Helical" evidence="14">
    <location>
        <begin position="41"/>
        <end position="60"/>
    </location>
</feature>
<proteinExistence type="inferred from homology"/>
<dbReference type="Proteomes" id="UP000264753">
    <property type="component" value="Unassembled WGS sequence"/>
</dbReference>
<dbReference type="EC" id="3.6.1.27" evidence="3"/>
<evidence type="ECO:0000256" key="2">
    <source>
        <dbReference type="ARBA" id="ARBA00010621"/>
    </source>
</evidence>
<accession>A0A358HSY3</accession>